<feature type="chain" id="PRO_5026211714" description="Neuropeptide-like 4" evidence="1">
    <location>
        <begin position="24"/>
        <end position="61"/>
    </location>
</feature>
<dbReference type="EMBL" id="VUJU01002428">
    <property type="protein sequence ID" value="KAF0761335.1"/>
    <property type="molecule type" value="Genomic_DNA"/>
</dbReference>
<feature type="signal peptide" evidence="1">
    <location>
        <begin position="1"/>
        <end position="23"/>
    </location>
</feature>
<reference evidence="2 3" key="1">
    <citation type="submission" date="2019-08" db="EMBL/GenBank/DDBJ databases">
        <title>Whole genome of Aphis craccivora.</title>
        <authorList>
            <person name="Voronova N.V."/>
            <person name="Shulinski R.S."/>
            <person name="Bandarenka Y.V."/>
            <person name="Zhorov D.G."/>
            <person name="Warner D."/>
        </authorList>
    </citation>
    <scope>NUCLEOTIDE SEQUENCE [LARGE SCALE GENOMIC DNA]</scope>
    <source>
        <strain evidence="2">180601</strain>
        <tissue evidence="2">Whole Body</tissue>
    </source>
</reference>
<dbReference type="AlphaFoldDB" id="A0A6G0YTV5"/>
<dbReference type="PROSITE" id="PS51257">
    <property type="entry name" value="PROKAR_LIPOPROTEIN"/>
    <property type="match status" value="1"/>
</dbReference>
<evidence type="ECO:0000313" key="2">
    <source>
        <dbReference type="EMBL" id="KAF0761335.1"/>
    </source>
</evidence>
<dbReference type="OrthoDB" id="10391778at2759"/>
<keyword evidence="1" id="KW-0732">Signal</keyword>
<dbReference type="Proteomes" id="UP000478052">
    <property type="component" value="Unassembled WGS sequence"/>
</dbReference>
<proteinExistence type="predicted"/>
<evidence type="ECO:0000313" key="3">
    <source>
        <dbReference type="Proteomes" id="UP000478052"/>
    </source>
</evidence>
<evidence type="ECO:0008006" key="4">
    <source>
        <dbReference type="Google" id="ProtNLM"/>
    </source>
</evidence>
<keyword evidence="3" id="KW-1185">Reference proteome</keyword>
<organism evidence="2 3">
    <name type="scientific">Aphis craccivora</name>
    <name type="common">Cowpea aphid</name>
    <dbReference type="NCBI Taxonomy" id="307492"/>
    <lineage>
        <taxon>Eukaryota</taxon>
        <taxon>Metazoa</taxon>
        <taxon>Ecdysozoa</taxon>
        <taxon>Arthropoda</taxon>
        <taxon>Hexapoda</taxon>
        <taxon>Insecta</taxon>
        <taxon>Pterygota</taxon>
        <taxon>Neoptera</taxon>
        <taxon>Paraneoptera</taxon>
        <taxon>Hemiptera</taxon>
        <taxon>Sternorrhyncha</taxon>
        <taxon>Aphidomorpha</taxon>
        <taxon>Aphidoidea</taxon>
        <taxon>Aphididae</taxon>
        <taxon>Aphidini</taxon>
        <taxon>Aphis</taxon>
        <taxon>Aphis</taxon>
    </lineage>
</organism>
<gene>
    <name evidence="2" type="ORF">FWK35_00010809</name>
</gene>
<name>A0A6G0YTV5_APHCR</name>
<accession>A0A6G0YTV5</accession>
<sequence>MAGKLVIFFLVAVALACIGSAAAQILYPVAPVVTSYYHPYGYTYPLTYNYRFGAYPYLLRR</sequence>
<protein>
    <recommendedName>
        <fullName evidence="4">Neuropeptide-like 4</fullName>
    </recommendedName>
</protein>
<evidence type="ECO:0000256" key="1">
    <source>
        <dbReference type="SAM" id="SignalP"/>
    </source>
</evidence>
<comment type="caution">
    <text evidence="2">The sequence shown here is derived from an EMBL/GenBank/DDBJ whole genome shotgun (WGS) entry which is preliminary data.</text>
</comment>